<protein>
    <submittedName>
        <fullName evidence="2">IS5/IS1182 family transposase</fullName>
    </submittedName>
</protein>
<dbReference type="AlphaFoldDB" id="A0A2S7IUB5"/>
<evidence type="ECO:0000313" key="3">
    <source>
        <dbReference type="Proteomes" id="UP000238493"/>
    </source>
</evidence>
<reference evidence="2 3" key="1">
    <citation type="submission" date="2018-02" db="EMBL/GenBank/DDBJ databases">
        <title>Draft genome sequence of Ochrobactrum oryzae found in Brazil.</title>
        <authorList>
            <person name="Cerdeira L."/>
            <person name="Andrade F."/>
            <person name="Zacariotto T."/>
            <person name="Barbosa B."/>
            <person name="Santos S."/>
            <person name="Cassetari V."/>
            <person name="Lincopan N."/>
        </authorList>
    </citation>
    <scope>NUCLEOTIDE SEQUENCE [LARGE SCALE GENOMIC DNA]</scope>
    <source>
        <strain evidence="2 3">OA447</strain>
    </source>
</reference>
<keyword evidence="3" id="KW-1185">Reference proteome</keyword>
<organism evidence="2 3">
    <name type="scientific">Brucella oryzae</name>
    <dbReference type="NCBI Taxonomy" id="335286"/>
    <lineage>
        <taxon>Bacteria</taxon>
        <taxon>Pseudomonadati</taxon>
        <taxon>Pseudomonadota</taxon>
        <taxon>Alphaproteobacteria</taxon>
        <taxon>Hyphomicrobiales</taxon>
        <taxon>Brucellaceae</taxon>
        <taxon>Brucella/Ochrobactrum group</taxon>
        <taxon>Brucella</taxon>
    </lineage>
</organism>
<gene>
    <name evidence="2" type="ORF">C3731_21175</name>
</gene>
<comment type="caution">
    <text evidence="2">The sequence shown here is derived from an EMBL/GenBank/DDBJ whole genome shotgun (WGS) entry which is preliminary data.</text>
</comment>
<evidence type="ECO:0000313" key="2">
    <source>
        <dbReference type="EMBL" id="PQA71589.1"/>
    </source>
</evidence>
<accession>A0A2S7IUB5</accession>
<dbReference type="OrthoDB" id="9798237at2"/>
<name>A0A2S7IUB5_9HYPH</name>
<feature type="domain" description="Insertion element IS402-like" evidence="1">
    <location>
        <begin position="15"/>
        <end position="70"/>
    </location>
</feature>
<dbReference type="EMBL" id="PTRC01000063">
    <property type="protein sequence ID" value="PQA71589.1"/>
    <property type="molecule type" value="Genomic_DNA"/>
</dbReference>
<dbReference type="InterPro" id="IPR025161">
    <property type="entry name" value="IS402-like_dom"/>
</dbReference>
<proteinExistence type="predicted"/>
<dbReference type="Pfam" id="PF13340">
    <property type="entry name" value="DUF4096"/>
    <property type="match status" value="1"/>
</dbReference>
<dbReference type="PANTHER" id="PTHR30007">
    <property type="entry name" value="PHP DOMAIN PROTEIN"/>
    <property type="match status" value="1"/>
</dbReference>
<evidence type="ECO:0000259" key="1">
    <source>
        <dbReference type="Pfam" id="PF13340"/>
    </source>
</evidence>
<dbReference type="Proteomes" id="UP000238493">
    <property type="component" value="Unassembled WGS sequence"/>
</dbReference>
<feature type="non-terminal residue" evidence="2">
    <location>
        <position position="70"/>
    </location>
</feature>
<dbReference type="PANTHER" id="PTHR30007:SF0">
    <property type="entry name" value="TRANSPOSASE"/>
    <property type="match status" value="1"/>
</dbReference>
<sequence>MADIRKKQKRYPTDLTDAEWLLIEPLIPTAGRRGRPRKTDLREVVNALRYLVRSGWGWEMLPKEFPPWQT</sequence>